<dbReference type="InParanoid" id="A0A024G7X5"/>
<keyword evidence="1" id="KW-0472">Membrane</keyword>
<keyword evidence="1" id="KW-1133">Transmembrane helix</keyword>
<evidence type="ECO:0000256" key="1">
    <source>
        <dbReference type="SAM" id="Phobius"/>
    </source>
</evidence>
<gene>
    <name evidence="2" type="ORF">BN9_034540</name>
</gene>
<evidence type="ECO:0000313" key="3">
    <source>
        <dbReference type="Proteomes" id="UP000053237"/>
    </source>
</evidence>
<comment type="caution">
    <text evidence="2">The sequence shown here is derived from an EMBL/GenBank/DDBJ whole genome shotgun (WGS) entry which is preliminary data.</text>
</comment>
<reference evidence="2 3" key="1">
    <citation type="submission" date="2012-05" db="EMBL/GenBank/DDBJ databases">
        <title>Recombination and specialization in a pathogen metapopulation.</title>
        <authorList>
            <person name="Gardiner A."/>
            <person name="Kemen E."/>
            <person name="Schultz-Larsen T."/>
            <person name="MacLean D."/>
            <person name="Van Oosterhout C."/>
            <person name="Jones J.D.G."/>
        </authorList>
    </citation>
    <scope>NUCLEOTIDE SEQUENCE [LARGE SCALE GENOMIC DNA]</scope>
    <source>
        <strain evidence="2 3">Ac Nc2</strain>
    </source>
</reference>
<sequence length="222" mass="25874">MNRPHYKSFFCQIGFCTLLSNTLLKGLCLFSSCPYAGFYESIVWNNLIIKWQIGIFALLYIKSKTFAARYKMKKHYVPYDNSSNQNRTCARFICGTIYRLMPRKRSFLHLLFILHLPLSAQNIMYLMKDFASFAINLSVFVILYKVHLTNCQTFTNVSVVVNVSCEYLQLMTAKNKCYYSIIMLHRDGLPLTPVLSFSDAIQCLAYKVYPVKEQKCHLQNQK</sequence>
<dbReference type="EMBL" id="CAIX01000037">
    <property type="protein sequence ID" value="CCI42670.1"/>
    <property type="molecule type" value="Genomic_DNA"/>
</dbReference>
<name>A0A024G7X5_9STRA</name>
<feature type="transmembrane region" description="Helical" evidence="1">
    <location>
        <begin position="42"/>
        <end position="61"/>
    </location>
</feature>
<dbReference type="Proteomes" id="UP000053237">
    <property type="component" value="Unassembled WGS sequence"/>
</dbReference>
<feature type="transmembrane region" description="Helical" evidence="1">
    <location>
        <begin position="130"/>
        <end position="148"/>
    </location>
</feature>
<keyword evidence="1" id="KW-0812">Transmembrane</keyword>
<dbReference type="AlphaFoldDB" id="A0A024G7X5"/>
<evidence type="ECO:0000313" key="2">
    <source>
        <dbReference type="EMBL" id="CCI42670.1"/>
    </source>
</evidence>
<accession>A0A024G7X5</accession>
<protein>
    <submittedName>
        <fullName evidence="2">Uncharacterized protein</fullName>
    </submittedName>
</protein>
<feature type="transmembrane region" description="Helical" evidence="1">
    <location>
        <begin position="107"/>
        <end position="124"/>
    </location>
</feature>
<proteinExistence type="predicted"/>
<keyword evidence="3" id="KW-1185">Reference proteome</keyword>
<organism evidence="2 3">
    <name type="scientific">Albugo candida</name>
    <dbReference type="NCBI Taxonomy" id="65357"/>
    <lineage>
        <taxon>Eukaryota</taxon>
        <taxon>Sar</taxon>
        <taxon>Stramenopiles</taxon>
        <taxon>Oomycota</taxon>
        <taxon>Peronosporomycetes</taxon>
        <taxon>Albuginales</taxon>
        <taxon>Albuginaceae</taxon>
        <taxon>Albugo</taxon>
    </lineage>
</organism>